<evidence type="ECO:0000313" key="2">
    <source>
        <dbReference type="Proteomes" id="UP001365846"/>
    </source>
</evidence>
<dbReference type="EMBL" id="JBBKZU010000012">
    <property type="protein sequence ID" value="MEJ8814343.1"/>
    <property type="molecule type" value="Genomic_DNA"/>
</dbReference>
<protein>
    <submittedName>
        <fullName evidence="1">Uncharacterized protein</fullName>
    </submittedName>
</protein>
<reference evidence="1 2" key="1">
    <citation type="submission" date="2024-03" db="EMBL/GenBank/DDBJ databases">
        <title>Novel species of the genus Variovorax.</title>
        <authorList>
            <person name="Liu Q."/>
            <person name="Xin Y.-H."/>
        </authorList>
    </citation>
    <scope>NUCLEOTIDE SEQUENCE [LARGE SCALE GENOMIC DNA]</scope>
    <source>
        <strain evidence="1 2">KACC 18899</strain>
    </source>
</reference>
<dbReference type="RefSeq" id="WP_340359574.1">
    <property type="nucleotide sequence ID" value="NZ_JBBKZU010000012.1"/>
</dbReference>
<organism evidence="1 2">
    <name type="scientific">Variovorax ureilyticus</name>
    <dbReference type="NCBI Taxonomy" id="1836198"/>
    <lineage>
        <taxon>Bacteria</taxon>
        <taxon>Pseudomonadati</taxon>
        <taxon>Pseudomonadota</taxon>
        <taxon>Betaproteobacteria</taxon>
        <taxon>Burkholderiales</taxon>
        <taxon>Comamonadaceae</taxon>
        <taxon>Variovorax</taxon>
    </lineage>
</organism>
<dbReference type="Proteomes" id="UP001365846">
    <property type="component" value="Unassembled WGS sequence"/>
</dbReference>
<accession>A0ABU8VL12</accession>
<comment type="caution">
    <text evidence="1">The sequence shown here is derived from an EMBL/GenBank/DDBJ whole genome shotgun (WGS) entry which is preliminary data.</text>
</comment>
<keyword evidence="2" id="KW-1185">Reference proteome</keyword>
<proteinExistence type="predicted"/>
<evidence type="ECO:0000313" key="1">
    <source>
        <dbReference type="EMBL" id="MEJ8814343.1"/>
    </source>
</evidence>
<gene>
    <name evidence="1" type="ORF">WKW77_24890</name>
</gene>
<sequence length="73" mass="8396">METHRNISIFELHSLMLDMRRSDAGLDDAIAQLATWMDLARDHLTEDDWKVLGEIGAVLYREAIRRKARKAAS</sequence>
<name>A0ABU8VL12_9BURK</name>